<dbReference type="EMBL" id="AAOH01000011">
    <property type="protein sequence ID" value="EAR26608.1"/>
    <property type="molecule type" value="Genomic_DNA"/>
</dbReference>
<dbReference type="InterPro" id="IPR042171">
    <property type="entry name" value="Acyl-CoA_hotdog"/>
</dbReference>
<feature type="domain" description="Acyl-CoA thioesterase-like N-terminal HotDog" evidence="10">
    <location>
        <begin position="42"/>
        <end position="118"/>
    </location>
</feature>
<dbReference type="PANTHER" id="PTHR11066">
    <property type="entry name" value="ACYL-COA THIOESTERASE"/>
    <property type="match status" value="1"/>
</dbReference>
<dbReference type="SUPFAM" id="SSF54637">
    <property type="entry name" value="Thioesterase/thiol ester dehydrase-isomerase"/>
    <property type="match status" value="2"/>
</dbReference>
<dbReference type="CDD" id="cd03444">
    <property type="entry name" value="Thioesterase_II_repeat1"/>
    <property type="match status" value="1"/>
</dbReference>
<dbReference type="Gene3D" id="2.40.160.210">
    <property type="entry name" value="Acyl-CoA thioesterase, double hotdog domain"/>
    <property type="match status" value="1"/>
</dbReference>
<dbReference type="Proteomes" id="UP000006201">
    <property type="component" value="Unassembled WGS sequence"/>
</dbReference>
<dbReference type="GO" id="GO:0009062">
    <property type="term" value="P:fatty acid catabolic process"/>
    <property type="evidence" value="ECO:0007669"/>
    <property type="project" value="TreeGrafter"/>
</dbReference>
<evidence type="ECO:0000256" key="3">
    <source>
        <dbReference type="ARBA" id="ARBA00022801"/>
    </source>
</evidence>
<comment type="subunit">
    <text evidence="2">Homotetramer.</text>
</comment>
<protein>
    <recommendedName>
        <fullName evidence="7">Acyl-CoA thioesterase 2</fullName>
        <ecNumber evidence="5">3.1.2.20</ecNumber>
    </recommendedName>
    <alternativeName>
        <fullName evidence="8">Thioesterase II</fullName>
    </alternativeName>
</protein>
<evidence type="ECO:0000256" key="7">
    <source>
        <dbReference type="ARBA" id="ARBA00071120"/>
    </source>
</evidence>
<dbReference type="NCBIfam" id="TIGR00189">
    <property type="entry name" value="tesB"/>
    <property type="match status" value="1"/>
</dbReference>
<dbReference type="PANTHER" id="PTHR11066:SF34">
    <property type="entry name" value="ACYL-COENZYME A THIOESTERASE 8"/>
    <property type="match status" value="1"/>
</dbReference>
<evidence type="ECO:0000259" key="10">
    <source>
        <dbReference type="Pfam" id="PF13622"/>
    </source>
</evidence>
<evidence type="ECO:0000256" key="8">
    <source>
        <dbReference type="ARBA" id="ARBA00079653"/>
    </source>
</evidence>
<sequence>MSQPVKKCKMSQVLDDLLALLKLETIEQGIYRGPSQDLGFKAVFGGQVMGQALSAAKETVAEERKVHSLHSYFLRPGDVTKPIVYDVETIRDGKSFSTRRVSAIQYGKPIFYMTASFHCDEPGVTHQAAMPNVPGPDKLRSSLDFYRENAHLIPESIRNKIICEKPIEMRPVNFQNPFKPEVTHPERYVWFKANGDMPDDLRVHKYLLAYASDFEFLPTALQPHGLSFLQPNMQVATIDHAMWFHREFRMDDWILYAVDSPSASGGRGLVRGQFFNQQGQLIASTMQEGVIRSHSGN</sequence>
<dbReference type="CDD" id="cd03445">
    <property type="entry name" value="Thioesterase_II_repeat2"/>
    <property type="match status" value="1"/>
</dbReference>
<dbReference type="eggNOG" id="COG1946">
    <property type="taxonomic scope" value="Bacteria"/>
</dbReference>
<name>A4CF60_9GAMM</name>
<dbReference type="GO" id="GO:0047617">
    <property type="term" value="F:fatty acyl-CoA hydrolase activity"/>
    <property type="evidence" value="ECO:0007669"/>
    <property type="project" value="UniProtKB-EC"/>
</dbReference>
<dbReference type="InterPro" id="IPR003703">
    <property type="entry name" value="Acyl_CoA_thio"/>
</dbReference>
<dbReference type="EC" id="3.1.2.20" evidence="5"/>
<keyword evidence="4" id="KW-0443">Lipid metabolism</keyword>
<evidence type="ECO:0000313" key="12">
    <source>
        <dbReference type="Proteomes" id="UP000006201"/>
    </source>
</evidence>
<evidence type="ECO:0000256" key="6">
    <source>
        <dbReference type="ARBA" id="ARBA00050943"/>
    </source>
</evidence>
<comment type="caution">
    <text evidence="11">The sequence shown here is derived from an EMBL/GenBank/DDBJ whole genome shotgun (WGS) entry which is preliminary data.</text>
</comment>
<reference evidence="11 12" key="1">
    <citation type="submission" date="2006-02" db="EMBL/GenBank/DDBJ databases">
        <authorList>
            <person name="Moran M.A."/>
            <person name="Kjelleberg S."/>
            <person name="Egan S."/>
            <person name="Saunders N."/>
            <person name="Thomas T."/>
            <person name="Ferriera S."/>
            <person name="Johnson J."/>
            <person name="Kravitz S."/>
            <person name="Halpern A."/>
            <person name="Remington K."/>
            <person name="Beeson K."/>
            <person name="Tran B."/>
            <person name="Rogers Y.-H."/>
            <person name="Friedman R."/>
            <person name="Venter J.C."/>
        </authorList>
    </citation>
    <scope>NUCLEOTIDE SEQUENCE [LARGE SCALE GENOMIC DNA]</scope>
    <source>
        <strain evidence="11 12">D2</strain>
    </source>
</reference>
<comment type="catalytic activity">
    <reaction evidence="6">
        <text>a fatty acyl-CoA + H2O = a fatty acid + CoA + H(+)</text>
        <dbReference type="Rhea" id="RHEA:16781"/>
        <dbReference type="ChEBI" id="CHEBI:15377"/>
        <dbReference type="ChEBI" id="CHEBI:15378"/>
        <dbReference type="ChEBI" id="CHEBI:28868"/>
        <dbReference type="ChEBI" id="CHEBI:57287"/>
        <dbReference type="ChEBI" id="CHEBI:77636"/>
        <dbReference type="EC" id="3.1.2.20"/>
    </reaction>
    <physiologicalReaction direction="left-to-right" evidence="6">
        <dbReference type="Rhea" id="RHEA:16782"/>
    </physiologicalReaction>
</comment>
<keyword evidence="3" id="KW-0378">Hydrolase</keyword>
<evidence type="ECO:0000256" key="1">
    <source>
        <dbReference type="ARBA" id="ARBA00006538"/>
    </source>
</evidence>
<dbReference type="STRING" id="87626.PTD2_00327"/>
<gene>
    <name evidence="11" type="ORF">PTD2_00327</name>
</gene>
<evidence type="ECO:0000259" key="9">
    <source>
        <dbReference type="Pfam" id="PF02551"/>
    </source>
</evidence>
<dbReference type="NCBIfam" id="NF007817">
    <property type="entry name" value="PRK10526.1"/>
    <property type="match status" value="1"/>
</dbReference>
<keyword evidence="12" id="KW-1185">Reference proteome</keyword>
<dbReference type="Pfam" id="PF13622">
    <property type="entry name" value="4HBT_3"/>
    <property type="match status" value="1"/>
</dbReference>
<dbReference type="Pfam" id="PF02551">
    <property type="entry name" value="Acyl_CoA_thio"/>
    <property type="match status" value="1"/>
</dbReference>
<feature type="domain" description="Acyl-CoA thioesterase 2 C-terminal" evidence="9">
    <location>
        <begin position="159"/>
        <end position="290"/>
    </location>
</feature>
<comment type="similarity">
    <text evidence="1">Belongs to the C/M/P thioester hydrolase family.</text>
</comment>
<dbReference type="InterPro" id="IPR049449">
    <property type="entry name" value="TesB_ACOT8-like_N"/>
</dbReference>
<evidence type="ECO:0000256" key="5">
    <source>
        <dbReference type="ARBA" id="ARBA00038894"/>
    </source>
</evidence>
<dbReference type="HOGENOM" id="CLU_032690_0_0_6"/>
<dbReference type="GO" id="GO:0005829">
    <property type="term" value="C:cytosol"/>
    <property type="evidence" value="ECO:0007669"/>
    <property type="project" value="TreeGrafter"/>
</dbReference>
<dbReference type="GO" id="GO:0006637">
    <property type="term" value="P:acyl-CoA metabolic process"/>
    <property type="evidence" value="ECO:0007669"/>
    <property type="project" value="InterPro"/>
</dbReference>
<dbReference type="InterPro" id="IPR025652">
    <property type="entry name" value="TesB_C"/>
</dbReference>
<dbReference type="AlphaFoldDB" id="A4CF60"/>
<proteinExistence type="inferred from homology"/>
<evidence type="ECO:0000313" key="11">
    <source>
        <dbReference type="EMBL" id="EAR26608.1"/>
    </source>
</evidence>
<evidence type="ECO:0000256" key="4">
    <source>
        <dbReference type="ARBA" id="ARBA00023098"/>
    </source>
</evidence>
<accession>A4CF60</accession>
<dbReference type="FunFam" id="2.40.160.210:FF:000001">
    <property type="entry name" value="Acyl-CoA thioesterase II"/>
    <property type="match status" value="1"/>
</dbReference>
<evidence type="ECO:0000256" key="2">
    <source>
        <dbReference type="ARBA" id="ARBA00011881"/>
    </source>
</evidence>
<dbReference type="InterPro" id="IPR029069">
    <property type="entry name" value="HotDog_dom_sf"/>
</dbReference>
<organism evidence="11 12">
    <name type="scientific">Pseudoalteromonas tunicata D2</name>
    <dbReference type="NCBI Taxonomy" id="87626"/>
    <lineage>
        <taxon>Bacteria</taxon>
        <taxon>Pseudomonadati</taxon>
        <taxon>Pseudomonadota</taxon>
        <taxon>Gammaproteobacteria</taxon>
        <taxon>Alteromonadales</taxon>
        <taxon>Pseudoalteromonadaceae</taxon>
        <taxon>Pseudoalteromonas</taxon>
    </lineage>
</organism>